<evidence type="ECO:0000313" key="2">
    <source>
        <dbReference type="EMBL" id="KAJ8443712.1"/>
    </source>
</evidence>
<gene>
    <name evidence="2" type="ORF">Cgig2_029617</name>
</gene>
<feature type="region of interest" description="Disordered" evidence="1">
    <location>
        <begin position="227"/>
        <end position="294"/>
    </location>
</feature>
<protein>
    <recommendedName>
        <fullName evidence="4">AT hook motif-containing protein</fullName>
    </recommendedName>
</protein>
<dbReference type="AlphaFoldDB" id="A0A9Q1QIR3"/>
<feature type="region of interest" description="Disordered" evidence="1">
    <location>
        <begin position="1"/>
        <end position="77"/>
    </location>
</feature>
<accession>A0A9Q1QIR3</accession>
<dbReference type="Proteomes" id="UP001153076">
    <property type="component" value="Unassembled WGS sequence"/>
</dbReference>
<reference evidence="2" key="1">
    <citation type="submission" date="2022-04" db="EMBL/GenBank/DDBJ databases">
        <title>Carnegiea gigantea Genome sequencing and assembly v2.</title>
        <authorList>
            <person name="Copetti D."/>
            <person name="Sanderson M.J."/>
            <person name="Burquez A."/>
            <person name="Wojciechowski M.F."/>
        </authorList>
    </citation>
    <scope>NUCLEOTIDE SEQUENCE</scope>
    <source>
        <strain evidence="2">SGP5-SGP5p</strain>
        <tissue evidence="2">Aerial part</tissue>
    </source>
</reference>
<sequence>MNQQNQVNTSFLSSGIPLKRKRGRPRKDQTQNPGKSSYVPRKKDQLQNHGENAPVPPGFEGANGNQPHPVAMANGNNEDSMIGQMVTGVIEASFDAGFLISVRVGESQTNLRGVVFKPGHYVPVSAENDLAPNLQMIQRNEVPFPSQGQKRRGRVPREHHASYPTNGSPPSHQLARVRARQLPMVVAQSPHPLGSRGTVVPVVLQPVNLSNGATPVVEAPPIASQPAHLAASKNKHSSLTQPIQEAMSKGSQTDSGSASQPFEELVSAAKRMQGSPESVEARNESGISSTNMLPKDSGLAPELAEDLSKPLLVKPLQAIRSSLPDHPTQVSHAFPERRTGKMTELLLAVQENLMERQRAETQHQDFKSPEN</sequence>
<dbReference type="PANTHER" id="PTHR34682">
    <property type="entry name" value="AT HOOK MOTIF-CONTAINING PROTEIN"/>
    <property type="match status" value="1"/>
</dbReference>
<proteinExistence type="predicted"/>
<feature type="compositionally biased region" description="Polar residues" evidence="1">
    <location>
        <begin position="237"/>
        <end position="260"/>
    </location>
</feature>
<dbReference type="EMBL" id="JAKOGI010000113">
    <property type="protein sequence ID" value="KAJ8443712.1"/>
    <property type="molecule type" value="Genomic_DNA"/>
</dbReference>
<evidence type="ECO:0008006" key="4">
    <source>
        <dbReference type="Google" id="ProtNLM"/>
    </source>
</evidence>
<feature type="region of interest" description="Disordered" evidence="1">
    <location>
        <begin position="139"/>
        <end position="172"/>
    </location>
</feature>
<keyword evidence="3" id="KW-1185">Reference proteome</keyword>
<dbReference type="OrthoDB" id="1910926at2759"/>
<dbReference type="PANTHER" id="PTHR34682:SF1">
    <property type="entry name" value="PROTEIN METABOLIC NETWORK MODULATOR 1"/>
    <property type="match status" value="1"/>
</dbReference>
<dbReference type="InterPro" id="IPR045881">
    <property type="entry name" value="MNM1-like"/>
</dbReference>
<evidence type="ECO:0000256" key="1">
    <source>
        <dbReference type="SAM" id="MobiDB-lite"/>
    </source>
</evidence>
<feature type="compositionally biased region" description="Polar residues" evidence="1">
    <location>
        <begin position="1"/>
        <end position="13"/>
    </location>
</feature>
<organism evidence="2 3">
    <name type="scientific">Carnegiea gigantea</name>
    <dbReference type="NCBI Taxonomy" id="171969"/>
    <lineage>
        <taxon>Eukaryota</taxon>
        <taxon>Viridiplantae</taxon>
        <taxon>Streptophyta</taxon>
        <taxon>Embryophyta</taxon>
        <taxon>Tracheophyta</taxon>
        <taxon>Spermatophyta</taxon>
        <taxon>Magnoliopsida</taxon>
        <taxon>eudicotyledons</taxon>
        <taxon>Gunneridae</taxon>
        <taxon>Pentapetalae</taxon>
        <taxon>Caryophyllales</taxon>
        <taxon>Cactineae</taxon>
        <taxon>Cactaceae</taxon>
        <taxon>Cactoideae</taxon>
        <taxon>Echinocereeae</taxon>
        <taxon>Carnegiea</taxon>
    </lineage>
</organism>
<name>A0A9Q1QIR3_9CARY</name>
<comment type="caution">
    <text evidence="2">The sequence shown here is derived from an EMBL/GenBank/DDBJ whole genome shotgun (WGS) entry which is preliminary data.</text>
</comment>
<evidence type="ECO:0000313" key="3">
    <source>
        <dbReference type="Proteomes" id="UP001153076"/>
    </source>
</evidence>